<keyword evidence="9" id="KW-0813">Transport</keyword>
<dbReference type="Proteomes" id="UP000008066">
    <property type="component" value="Unassembled WGS sequence"/>
</dbReference>
<dbReference type="eggNOG" id="KOG0223">
    <property type="taxonomic scope" value="Eukaryota"/>
</dbReference>
<evidence type="ECO:0000256" key="6">
    <source>
        <dbReference type="ARBA" id="ARBA00023136"/>
    </source>
</evidence>
<keyword evidence="12" id="KW-1185">Reference proteome</keyword>
<feature type="transmembrane region" description="Helical" evidence="10">
    <location>
        <begin position="126"/>
        <end position="145"/>
    </location>
</feature>
<evidence type="ECO:0000256" key="4">
    <source>
        <dbReference type="ARBA" id="ARBA00022737"/>
    </source>
</evidence>
<dbReference type="KEGG" id="cthr:CTHT_0010470"/>
<evidence type="ECO:0000256" key="2">
    <source>
        <dbReference type="ARBA" id="ARBA00006175"/>
    </source>
</evidence>
<dbReference type="GeneID" id="18255085"/>
<proteinExistence type="inferred from homology"/>
<dbReference type="HOGENOM" id="CLU_020019_1_4_1"/>
<evidence type="ECO:0000256" key="1">
    <source>
        <dbReference type="ARBA" id="ARBA00004141"/>
    </source>
</evidence>
<evidence type="ECO:0000256" key="5">
    <source>
        <dbReference type="ARBA" id="ARBA00022989"/>
    </source>
</evidence>
<organism evidence="12">
    <name type="scientific">Chaetomium thermophilum (strain DSM 1495 / CBS 144.50 / IMI 039719)</name>
    <name type="common">Thermochaetoides thermophila</name>
    <dbReference type="NCBI Taxonomy" id="759272"/>
    <lineage>
        <taxon>Eukaryota</taxon>
        <taxon>Fungi</taxon>
        <taxon>Dikarya</taxon>
        <taxon>Ascomycota</taxon>
        <taxon>Pezizomycotina</taxon>
        <taxon>Sordariomycetes</taxon>
        <taxon>Sordariomycetidae</taxon>
        <taxon>Sordariales</taxon>
        <taxon>Chaetomiaceae</taxon>
        <taxon>Thermochaetoides</taxon>
    </lineage>
</organism>
<feature type="transmembrane region" description="Helical" evidence="10">
    <location>
        <begin position="165"/>
        <end position="184"/>
    </location>
</feature>
<evidence type="ECO:0000256" key="7">
    <source>
        <dbReference type="ARBA" id="ARBA00023180"/>
    </source>
</evidence>
<feature type="transmembrane region" description="Helical" evidence="10">
    <location>
        <begin position="236"/>
        <end position="256"/>
    </location>
</feature>
<protein>
    <recommendedName>
        <fullName evidence="13">Aquaporin-like protein</fullName>
    </recommendedName>
</protein>
<dbReference type="GO" id="GO:0005886">
    <property type="term" value="C:plasma membrane"/>
    <property type="evidence" value="ECO:0007669"/>
    <property type="project" value="TreeGrafter"/>
</dbReference>
<dbReference type="InterPro" id="IPR000425">
    <property type="entry name" value="MIP"/>
</dbReference>
<evidence type="ECO:0000313" key="11">
    <source>
        <dbReference type="EMBL" id="EGS22578.1"/>
    </source>
</evidence>
<dbReference type="PANTHER" id="PTHR19139">
    <property type="entry name" value="AQUAPORIN TRANSPORTER"/>
    <property type="match status" value="1"/>
</dbReference>
<dbReference type="SUPFAM" id="SSF81338">
    <property type="entry name" value="Aquaporin-like"/>
    <property type="match status" value="1"/>
</dbReference>
<dbReference type="PANTHER" id="PTHR19139:SF199">
    <property type="entry name" value="MIP17260P"/>
    <property type="match status" value="1"/>
</dbReference>
<evidence type="ECO:0000256" key="9">
    <source>
        <dbReference type="RuleBase" id="RU000477"/>
    </source>
</evidence>
<feature type="transmembrane region" description="Helical" evidence="10">
    <location>
        <begin position="75"/>
        <end position="97"/>
    </location>
</feature>
<keyword evidence="6 10" id="KW-0472">Membrane</keyword>
<keyword evidence="3 9" id="KW-0812">Transmembrane</keyword>
<feature type="transmembrane region" description="Helical" evidence="10">
    <location>
        <begin position="103"/>
        <end position="121"/>
    </location>
</feature>
<evidence type="ECO:0000256" key="8">
    <source>
        <dbReference type="ARBA" id="ARBA00034651"/>
    </source>
</evidence>
<dbReference type="PRINTS" id="PR00783">
    <property type="entry name" value="MINTRINSICP"/>
</dbReference>
<dbReference type="FunFam" id="1.20.1080.10:FF:000024">
    <property type="entry name" value="MIP aquaporin (Eurofung)"/>
    <property type="match status" value="1"/>
</dbReference>
<evidence type="ECO:0000256" key="3">
    <source>
        <dbReference type="ARBA" id="ARBA00022692"/>
    </source>
</evidence>
<sequence length="297" mass="31751">MSTFASEAGPRDQRIATTRLPMLSLPSTVRNNVVAGLGEFVGTFLFLFFSFSGTQIANSAPATTDEINGVVPPNVSVVFFIALVFGLSLMANVWAFYRVTGGLFNPVVTMALFLVGGLGAVRSIVVIIAQFLGGIAAAGVVSALFPGPMKVNTTLGGGANTAQGLFIEMFLTAELVFVVIMLASEKHKSTFLAPVGIGITFFLCELIGVYFTGGSLNPARSLGPAIVNTSFPKYFWIYWIGPILGSLLACGFYALLKSLRWRECNPGQDWNEVEKLEAKKQLHDKTYSQSSGDHAVA</sequence>
<keyword evidence="4" id="KW-0677">Repeat</keyword>
<dbReference type="InterPro" id="IPR023271">
    <property type="entry name" value="Aquaporin-like"/>
</dbReference>
<dbReference type="Pfam" id="PF00230">
    <property type="entry name" value="MIP"/>
    <property type="match status" value="1"/>
</dbReference>
<evidence type="ECO:0000313" key="12">
    <source>
        <dbReference type="Proteomes" id="UP000008066"/>
    </source>
</evidence>
<dbReference type="OMA" id="FKKKMFW"/>
<keyword evidence="7" id="KW-0325">Glycoprotein</keyword>
<comment type="similarity">
    <text evidence="2 9">Belongs to the MIP/aquaporin (TC 1.A.8) family.</text>
</comment>
<dbReference type="EMBL" id="GL988039">
    <property type="protein sequence ID" value="EGS22578.1"/>
    <property type="molecule type" value="Genomic_DNA"/>
</dbReference>
<gene>
    <name evidence="11" type="ORF">CTHT_0010470</name>
</gene>
<evidence type="ECO:0000256" key="10">
    <source>
        <dbReference type="SAM" id="Phobius"/>
    </source>
</evidence>
<comment type="catalytic activity">
    <reaction evidence="8">
        <text>H2O(in) = H2O(out)</text>
        <dbReference type="Rhea" id="RHEA:29667"/>
        <dbReference type="ChEBI" id="CHEBI:15377"/>
    </reaction>
</comment>
<keyword evidence="5 10" id="KW-1133">Transmembrane helix</keyword>
<feature type="transmembrane region" description="Helical" evidence="10">
    <location>
        <begin position="191"/>
        <end position="216"/>
    </location>
</feature>
<dbReference type="OrthoDB" id="3222at2759"/>
<dbReference type="STRING" id="759272.G0S0L8"/>
<accession>G0S0L8</accession>
<dbReference type="Gene3D" id="1.20.1080.10">
    <property type="entry name" value="Glycerol uptake facilitator protein"/>
    <property type="match status" value="1"/>
</dbReference>
<feature type="transmembrane region" description="Helical" evidence="10">
    <location>
        <begin position="33"/>
        <end position="54"/>
    </location>
</feature>
<dbReference type="GO" id="GO:0015250">
    <property type="term" value="F:water channel activity"/>
    <property type="evidence" value="ECO:0007669"/>
    <property type="project" value="TreeGrafter"/>
</dbReference>
<dbReference type="RefSeq" id="XP_006691570.1">
    <property type="nucleotide sequence ID" value="XM_006691507.1"/>
</dbReference>
<dbReference type="InterPro" id="IPR034294">
    <property type="entry name" value="Aquaporin_transptr"/>
</dbReference>
<reference evidence="11 12" key="1">
    <citation type="journal article" date="2011" name="Cell">
        <title>Insight into structure and assembly of the nuclear pore complex by utilizing the genome of a eukaryotic thermophile.</title>
        <authorList>
            <person name="Amlacher S."/>
            <person name="Sarges P."/>
            <person name="Flemming D."/>
            <person name="van Noort V."/>
            <person name="Kunze R."/>
            <person name="Devos D.P."/>
            <person name="Arumugam M."/>
            <person name="Bork P."/>
            <person name="Hurt E."/>
        </authorList>
    </citation>
    <scope>NUCLEOTIDE SEQUENCE [LARGE SCALE GENOMIC DNA]</scope>
    <source>
        <strain evidence="12">DSM 1495 / CBS 144.50 / IMI 039719</strain>
    </source>
</reference>
<comment type="subcellular location">
    <subcellularLocation>
        <location evidence="1">Membrane</location>
        <topology evidence="1">Multi-pass membrane protein</topology>
    </subcellularLocation>
</comment>
<name>G0S0L8_CHATD</name>
<evidence type="ECO:0008006" key="13">
    <source>
        <dbReference type="Google" id="ProtNLM"/>
    </source>
</evidence>
<dbReference type="AlphaFoldDB" id="G0S0L8"/>